<reference evidence="1 2" key="1">
    <citation type="submission" date="2020-08" db="EMBL/GenBank/DDBJ databases">
        <title>Complete Genome Sequence of Effusibacillus dendaii Strain skT53, Isolated from Farmland soil.</title>
        <authorList>
            <person name="Konishi T."/>
            <person name="Kawasaki H."/>
        </authorList>
    </citation>
    <scope>NUCLEOTIDE SEQUENCE [LARGE SCALE GENOMIC DNA]</scope>
    <source>
        <strain evidence="2">skT53</strain>
    </source>
</reference>
<protein>
    <submittedName>
        <fullName evidence="1">Uncharacterized protein</fullName>
    </submittedName>
</protein>
<sequence length="95" mass="11271">MTEKQLVEQIQLILEERMGADQPLSEPAADLLAKTVFSLPPIEKREAKRSSHQTVRIYREKYEWVPLTIVFETNERGQVDMLRVHSRHFTREYCK</sequence>
<evidence type="ECO:0000313" key="1">
    <source>
        <dbReference type="EMBL" id="BCJ85884.1"/>
    </source>
</evidence>
<dbReference type="EMBL" id="AP023366">
    <property type="protein sequence ID" value="BCJ85884.1"/>
    <property type="molecule type" value="Genomic_DNA"/>
</dbReference>
<gene>
    <name evidence="1" type="ORF">skT53_08690</name>
</gene>
<keyword evidence="2" id="KW-1185">Reference proteome</keyword>
<proteinExistence type="predicted"/>
<dbReference type="RefSeq" id="WP_200759955.1">
    <property type="nucleotide sequence ID" value="NZ_AP023366.1"/>
</dbReference>
<organism evidence="1 2">
    <name type="scientific">Effusibacillus dendaii</name>
    <dbReference type="NCBI Taxonomy" id="2743772"/>
    <lineage>
        <taxon>Bacteria</taxon>
        <taxon>Bacillati</taxon>
        <taxon>Bacillota</taxon>
        <taxon>Bacilli</taxon>
        <taxon>Bacillales</taxon>
        <taxon>Alicyclobacillaceae</taxon>
        <taxon>Effusibacillus</taxon>
    </lineage>
</organism>
<dbReference type="Proteomes" id="UP000593802">
    <property type="component" value="Chromosome"/>
</dbReference>
<evidence type="ECO:0000313" key="2">
    <source>
        <dbReference type="Proteomes" id="UP000593802"/>
    </source>
</evidence>
<accession>A0A7I8D720</accession>
<dbReference type="KEGG" id="eff:skT53_08690"/>
<dbReference type="AlphaFoldDB" id="A0A7I8D720"/>
<name>A0A7I8D720_9BACL</name>